<dbReference type="InterPro" id="IPR013216">
    <property type="entry name" value="Methyltransf_11"/>
</dbReference>
<keyword evidence="3" id="KW-0808">Transferase</keyword>
<dbReference type="AlphaFoldDB" id="A0A177ST57"/>
<feature type="compositionally biased region" description="Basic and acidic residues" evidence="1">
    <location>
        <begin position="250"/>
        <end position="264"/>
    </location>
</feature>
<name>A0A177ST57_PSEPU</name>
<dbReference type="Proteomes" id="UP000077752">
    <property type="component" value="Unassembled WGS sequence"/>
</dbReference>
<dbReference type="Gene3D" id="3.40.50.150">
    <property type="entry name" value="Vaccinia Virus protein VP39"/>
    <property type="match status" value="1"/>
</dbReference>
<protein>
    <submittedName>
        <fullName evidence="3">SAM-dependent methyltransferase</fullName>
    </submittedName>
</protein>
<feature type="domain" description="Methyltransferase type 11" evidence="2">
    <location>
        <begin position="81"/>
        <end position="131"/>
    </location>
</feature>
<evidence type="ECO:0000256" key="1">
    <source>
        <dbReference type="SAM" id="MobiDB-lite"/>
    </source>
</evidence>
<dbReference type="GO" id="GO:0008757">
    <property type="term" value="F:S-adenosylmethionine-dependent methyltransferase activity"/>
    <property type="evidence" value="ECO:0007669"/>
    <property type="project" value="InterPro"/>
</dbReference>
<dbReference type="EMBL" id="LUCV01000007">
    <property type="protein sequence ID" value="OAI94145.1"/>
    <property type="molecule type" value="Genomic_DNA"/>
</dbReference>
<dbReference type="Pfam" id="PF08241">
    <property type="entry name" value="Methyltransf_11"/>
    <property type="match status" value="1"/>
</dbReference>
<evidence type="ECO:0000259" key="2">
    <source>
        <dbReference type="Pfam" id="PF08241"/>
    </source>
</evidence>
<dbReference type="InterPro" id="IPR029063">
    <property type="entry name" value="SAM-dependent_MTases_sf"/>
</dbReference>
<accession>A0A177ST57</accession>
<keyword evidence="3" id="KW-0489">Methyltransferase</keyword>
<dbReference type="GO" id="GO:0032259">
    <property type="term" value="P:methylation"/>
    <property type="evidence" value="ECO:0007669"/>
    <property type="project" value="UniProtKB-KW"/>
</dbReference>
<organism evidence="3 4">
    <name type="scientific">Pseudomonas putida</name>
    <name type="common">Arthrobacter siderocapsulatus</name>
    <dbReference type="NCBI Taxonomy" id="303"/>
    <lineage>
        <taxon>Bacteria</taxon>
        <taxon>Pseudomonadati</taxon>
        <taxon>Pseudomonadota</taxon>
        <taxon>Gammaproteobacteria</taxon>
        <taxon>Pseudomonadales</taxon>
        <taxon>Pseudomonadaceae</taxon>
        <taxon>Pseudomonas</taxon>
    </lineage>
</organism>
<gene>
    <name evidence="3" type="ORF">AYO28_09735</name>
</gene>
<sequence length="264" mass="29297">MTDQAFAHADPQWLELISLARDWFAGPLGQLMLAEEQRLLEDELGRYFGGYLVHYGPGAEPPPTAPQVQRNVRLGAPLPGVEIVCEEQAWPLSEHAADVVVLQHGLDFSLSPHGLLREAASSVRPGGHLLIVGINPWSSWGIRRVFAHDALRKARCISPSRVGDWLNLLGFALEKRRFGCYRPPLASPAWQARLAGWERLAGRWQGSGGGVYLLVARKMVVGLRPLRQERREPMGKLLPLPLAKVNRQAPHPEGRPFNDEKGCT</sequence>
<comment type="caution">
    <text evidence="3">The sequence shown here is derived from an EMBL/GenBank/DDBJ whole genome shotgun (WGS) entry which is preliminary data.</text>
</comment>
<dbReference type="RefSeq" id="WP_064301774.1">
    <property type="nucleotide sequence ID" value="NZ_LUCV01000007.1"/>
</dbReference>
<feature type="region of interest" description="Disordered" evidence="1">
    <location>
        <begin position="245"/>
        <end position="264"/>
    </location>
</feature>
<evidence type="ECO:0000313" key="4">
    <source>
        <dbReference type="Proteomes" id="UP000077752"/>
    </source>
</evidence>
<evidence type="ECO:0000313" key="3">
    <source>
        <dbReference type="EMBL" id="OAI94145.1"/>
    </source>
</evidence>
<proteinExistence type="predicted"/>
<reference evidence="3 4" key="1">
    <citation type="submission" date="2016-03" db="EMBL/GenBank/DDBJ databases">
        <title>Draft Genome Assembly of Pseudomonas putida strain CBF10-2.</title>
        <authorList>
            <person name="Iyer R.S."/>
            <person name="Damania A."/>
        </authorList>
    </citation>
    <scope>NUCLEOTIDE SEQUENCE [LARGE SCALE GENOMIC DNA]</scope>
    <source>
        <strain evidence="3 4">CBF10-2</strain>
    </source>
</reference>
<dbReference type="SUPFAM" id="SSF53335">
    <property type="entry name" value="S-adenosyl-L-methionine-dependent methyltransferases"/>
    <property type="match status" value="1"/>
</dbReference>